<dbReference type="InterPro" id="IPR027417">
    <property type="entry name" value="P-loop_NTPase"/>
</dbReference>
<dbReference type="InterPro" id="IPR056884">
    <property type="entry name" value="NPHP3-like_N"/>
</dbReference>
<dbReference type="AlphaFoldDB" id="A0A0C9ZR32"/>
<dbReference type="Proteomes" id="UP000054485">
    <property type="component" value="Unassembled WGS sequence"/>
</dbReference>
<dbReference type="HOGENOM" id="CLU_000288_6_17_1"/>
<dbReference type="SUPFAM" id="SSF52540">
    <property type="entry name" value="P-loop containing nucleoside triphosphate hydrolases"/>
    <property type="match status" value="1"/>
</dbReference>
<proteinExistence type="predicted"/>
<dbReference type="InParanoid" id="A0A0C9ZR32"/>
<gene>
    <name evidence="3" type="ORF">CY34DRAFT_763402</name>
</gene>
<feature type="domain" description="Nephrocystin 3-like N-terminal" evidence="2">
    <location>
        <begin position="19"/>
        <end position="72"/>
    </location>
</feature>
<protein>
    <recommendedName>
        <fullName evidence="2">Nephrocystin 3-like N-terminal domain-containing protein</fullName>
    </recommendedName>
</protein>
<dbReference type="OrthoDB" id="5106486at2759"/>
<evidence type="ECO:0000259" key="2">
    <source>
        <dbReference type="Pfam" id="PF24883"/>
    </source>
</evidence>
<dbReference type="STRING" id="930992.A0A0C9ZR32"/>
<organism evidence="3 4">
    <name type="scientific">Suillus luteus UH-Slu-Lm8-n1</name>
    <dbReference type="NCBI Taxonomy" id="930992"/>
    <lineage>
        <taxon>Eukaryota</taxon>
        <taxon>Fungi</taxon>
        <taxon>Dikarya</taxon>
        <taxon>Basidiomycota</taxon>
        <taxon>Agaricomycotina</taxon>
        <taxon>Agaricomycetes</taxon>
        <taxon>Agaricomycetidae</taxon>
        <taxon>Boletales</taxon>
        <taxon>Suillineae</taxon>
        <taxon>Suillaceae</taxon>
        <taxon>Suillus</taxon>
    </lineage>
</organism>
<reference evidence="4" key="2">
    <citation type="submission" date="2015-01" db="EMBL/GenBank/DDBJ databases">
        <title>Evolutionary Origins and Diversification of the Mycorrhizal Mutualists.</title>
        <authorList>
            <consortium name="DOE Joint Genome Institute"/>
            <consortium name="Mycorrhizal Genomics Consortium"/>
            <person name="Kohler A."/>
            <person name="Kuo A."/>
            <person name="Nagy L.G."/>
            <person name="Floudas D."/>
            <person name="Copeland A."/>
            <person name="Barry K.W."/>
            <person name="Cichocki N."/>
            <person name="Veneault-Fourrey C."/>
            <person name="LaButti K."/>
            <person name="Lindquist E.A."/>
            <person name="Lipzen A."/>
            <person name="Lundell T."/>
            <person name="Morin E."/>
            <person name="Murat C."/>
            <person name="Riley R."/>
            <person name="Ohm R."/>
            <person name="Sun H."/>
            <person name="Tunlid A."/>
            <person name="Henrissat B."/>
            <person name="Grigoriev I.V."/>
            <person name="Hibbett D.S."/>
            <person name="Martin F."/>
        </authorList>
    </citation>
    <scope>NUCLEOTIDE SEQUENCE [LARGE SCALE GENOMIC DNA]</scope>
    <source>
        <strain evidence="4">UH-Slu-Lm8-n1</strain>
    </source>
</reference>
<keyword evidence="4" id="KW-1185">Reference proteome</keyword>
<reference evidence="3 4" key="1">
    <citation type="submission" date="2014-04" db="EMBL/GenBank/DDBJ databases">
        <authorList>
            <consortium name="DOE Joint Genome Institute"/>
            <person name="Kuo A."/>
            <person name="Ruytinx J."/>
            <person name="Rineau F."/>
            <person name="Colpaert J."/>
            <person name="Kohler A."/>
            <person name="Nagy L.G."/>
            <person name="Floudas D."/>
            <person name="Copeland A."/>
            <person name="Barry K.W."/>
            <person name="Cichocki N."/>
            <person name="Veneault-Fourrey C."/>
            <person name="LaButti K."/>
            <person name="Lindquist E.A."/>
            <person name="Lipzen A."/>
            <person name="Lundell T."/>
            <person name="Morin E."/>
            <person name="Murat C."/>
            <person name="Sun H."/>
            <person name="Tunlid A."/>
            <person name="Henrissat B."/>
            <person name="Grigoriev I.V."/>
            <person name="Hibbett D.S."/>
            <person name="Martin F."/>
            <person name="Nordberg H.P."/>
            <person name="Cantor M.N."/>
            <person name="Hua S.X."/>
        </authorList>
    </citation>
    <scope>NUCLEOTIDE SEQUENCE [LARGE SCALE GENOMIC DNA]</scope>
    <source>
        <strain evidence="3 4">UH-Slu-Lm8-n1</strain>
    </source>
</reference>
<accession>A0A0C9ZR32</accession>
<evidence type="ECO:0000313" key="4">
    <source>
        <dbReference type="Proteomes" id="UP000054485"/>
    </source>
</evidence>
<dbReference type="Pfam" id="PF24883">
    <property type="entry name" value="NPHP3_N"/>
    <property type="match status" value="1"/>
</dbReference>
<dbReference type="EMBL" id="KN836647">
    <property type="protein sequence ID" value="KIK31791.1"/>
    <property type="molecule type" value="Genomic_DNA"/>
</dbReference>
<keyword evidence="1" id="KW-0677">Repeat</keyword>
<evidence type="ECO:0000313" key="3">
    <source>
        <dbReference type="EMBL" id="KIK31791.1"/>
    </source>
</evidence>
<evidence type="ECO:0000256" key="1">
    <source>
        <dbReference type="ARBA" id="ARBA00022737"/>
    </source>
</evidence>
<sequence length="75" mass="8358">MEYVRSAGWNTAKICLSGTQEDILSEIKHWIHSMGEDVLRILWLSGTGGKGKSAITHTIANWSHERGGMRACFLL</sequence>
<name>A0A0C9ZR32_9AGAM</name>